<keyword evidence="10" id="KW-1185">Reference proteome</keyword>
<dbReference type="RefSeq" id="WP_183626502.1">
    <property type="nucleotide sequence ID" value="NZ_JACHWJ010000005.1"/>
</dbReference>
<evidence type="ECO:0000256" key="2">
    <source>
        <dbReference type="ARBA" id="ARBA00022692"/>
    </source>
</evidence>
<dbReference type="InterPro" id="IPR023494">
    <property type="entry name" value="Cyt_c_bgen_Ccs1/CcsB/ResB"/>
</dbReference>
<evidence type="ECO:0000256" key="7">
    <source>
        <dbReference type="SAM" id="Phobius"/>
    </source>
</evidence>
<keyword evidence="5 7" id="KW-0472">Membrane</keyword>
<comment type="caution">
    <text evidence="9">The sequence shown here is derived from an EMBL/GenBank/DDBJ whole genome shotgun (WGS) entry which is preliminary data.</text>
</comment>
<dbReference type="AlphaFoldDB" id="A0A7W4YHP7"/>
<dbReference type="Proteomes" id="UP000545286">
    <property type="component" value="Unassembled WGS sequence"/>
</dbReference>
<evidence type="ECO:0000313" key="10">
    <source>
        <dbReference type="Proteomes" id="UP000545286"/>
    </source>
</evidence>
<keyword evidence="4 7" id="KW-1133">Transmembrane helix</keyword>
<evidence type="ECO:0000256" key="3">
    <source>
        <dbReference type="ARBA" id="ARBA00022748"/>
    </source>
</evidence>
<dbReference type="Pfam" id="PF05140">
    <property type="entry name" value="ResB"/>
    <property type="match status" value="1"/>
</dbReference>
<gene>
    <name evidence="9" type="ORF">FHX72_003377</name>
</gene>
<feature type="transmembrane region" description="Helical" evidence="7">
    <location>
        <begin position="67"/>
        <end position="84"/>
    </location>
</feature>
<feature type="transmembrane region" description="Helical" evidence="7">
    <location>
        <begin position="221"/>
        <end position="242"/>
    </location>
</feature>
<comment type="subcellular location">
    <subcellularLocation>
        <location evidence="1">Membrane</location>
        <topology evidence="1">Multi-pass membrane protein</topology>
    </subcellularLocation>
</comment>
<dbReference type="InterPro" id="IPR007816">
    <property type="entry name" value="ResB-like_domain"/>
</dbReference>
<feature type="transmembrane region" description="Helical" evidence="7">
    <location>
        <begin position="492"/>
        <end position="511"/>
    </location>
</feature>
<organism evidence="9 10">
    <name type="scientific">Pseudoclavibacter helvolus</name>
    <dbReference type="NCBI Taxonomy" id="255205"/>
    <lineage>
        <taxon>Bacteria</taxon>
        <taxon>Bacillati</taxon>
        <taxon>Actinomycetota</taxon>
        <taxon>Actinomycetes</taxon>
        <taxon>Micrococcales</taxon>
        <taxon>Microbacteriaceae</taxon>
        <taxon>Pseudoclavibacter</taxon>
    </lineage>
</organism>
<feature type="compositionally biased region" description="Basic and acidic residues" evidence="6">
    <location>
        <begin position="1"/>
        <end position="24"/>
    </location>
</feature>
<feature type="compositionally biased region" description="Low complexity" evidence="6">
    <location>
        <begin position="580"/>
        <end position="597"/>
    </location>
</feature>
<accession>A0A7W4YHP7</accession>
<name>A0A7W4YHP7_9MICO</name>
<dbReference type="GO" id="GO:0016020">
    <property type="term" value="C:membrane"/>
    <property type="evidence" value="ECO:0007669"/>
    <property type="project" value="UniProtKB-SubCell"/>
</dbReference>
<feature type="transmembrane region" description="Helical" evidence="7">
    <location>
        <begin position="121"/>
        <end position="141"/>
    </location>
</feature>
<dbReference type="PANTHER" id="PTHR31566">
    <property type="entry name" value="CYTOCHROME C BIOGENESIS PROTEIN CCS1, CHLOROPLASTIC"/>
    <property type="match status" value="1"/>
</dbReference>
<feature type="domain" description="ResB-like" evidence="8">
    <location>
        <begin position="64"/>
        <end position="546"/>
    </location>
</feature>
<feature type="region of interest" description="Disordered" evidence="6">
    <location>
        <begin position="1"/>
        <end position="44"/>
    </location>
</feature>
<sequence>MSRPSDHFDAGKDGFEARDREAKKSTSGGARATMPNKPGGAQKPGRASALVAWLRTAWRQLTSMRTALLLLLLLAIAAIPGSLVPQRSSDPNGVIVYQDTYPDIAPFLDEIGMFDVYSSPWFTAIYLLLFVSLIGCIIPRIKHHWDALRSKPPKTPARLSRLDAYSTQVLGASLGPKRGAVIDEAAKILRDKKYRTVIFDDGKRGVSVSAERGYMRETGNLVFHSAMVGVIVAVGIGGGFTWSGQRVLVEGQTFVNGLVSYSSFNPGRFFTPDVLAPFSMRLDSFDITYEEENQNAIGQATDYAANVTVNTPGGEPQTETVRVNDPLRFAGTDSYLLGNGYAPEITVRDPQGNAVFSDFVPFLPQDSFLTSMGVVKVPDGLDEQIGMLGFFYPSAVELESGALTSNHPDLRDPMLTLNVYSGDLGLDEGVPRSVYTLDTDTLTPIAARDLDFKPIELRPGETAELPNGLGTIELGEVPRYASFDVHEDPTQIPVLIFAVLIIAGLFTSLLVPRRRLWVKATTRADGTVLVEYAGLARGDDPQLAAAVNDLLDVHTRKIVGLAEPASPARDSGGAKRPEPASGSGSGADSQGASLASSPTQEAP</sequence>
<evidence type="ECO:0000313" key="9">
    <source>
        <dbReference type="EMBL" id="MBB2959225.1"/>
    </source>
</evidence>
<dbReference type="GO" id="GO:0017004">
    <property type="term" value="P:cytochrome complex assembly"/>
    <property type="evidence" value="ECO:0007669"/>
    <property type="project" value="UniProtKB-KW"/>
</dbReference>
<evidence type="ECO:0000256" key="4">
    <source>
        <dbReference type="ARBA" id="ARBA00022989"/>
    </source>
</evidence>
<protein>
    <submittedName>
        <fullName evidence="9">Cytochrome c biogenesis protein</fullName>
    </submittedName>
</protein>
<dbReference type="PANTHER" id="PTHR31566:SF0">
    <property type="entry name" value="CYTOCHROME C BIOGENESIS PROTEIN CCS1, CHLOROPLASTIC"/>
    <property type="match status" value="1"/>
</dbReference>
<feature type="region of interest" description="Disordered" evidence="6">
    <location>
        <begin position="562"/>
        <end position="603"/>
    </location>
</feature>
<dbReference type="EMBL" id="JACHWJ010000005">
    <property type="protein sequence ID" value="MBB2959225.1"/>
    <property type="molecule type" value="Genomic_DNA"/>
</dbReference>
<proteinExistence type="predicted"/>
<keyword evidence="2 7" id="KW-0812">Transmembrane</keyword>
<evidence type="ECO:0000256" key="1">
    <source>
        <dbReference type="ARBA" id="ARBA00004141"/>
    </source>
</evidence>
<keyword evidence="3" id="KW-0201">Cytochrome c-type biogenesis</keyword>
<evidence type="ECO:0000256" key="5">
    <source>
        <dbReference type="ARBA" id="ARBA00023136"/>
    </source>
</evidence>
<reference evidence="9 10" key="1">
    <citation type="submission" date="2020-08" db="EMBL/GenBank/DDBJ databases">
        <title>Sequencing the genomes of 1000 actinobacteria strains.</title>
        <authorList>
            <person name="Klenk H.-P."/>
        </authorList>
    </citation>
    <scope>NUCLEOTIDE SEQUENCE [LARGE SCALE GENOMIC DNA]</scope>
    <source>
        <strain evidence="9 10">DSM 20419</strain>
    </source>
</reference>
<evidence type="ECO:0000256" key="6">
    <source>
        <dbReference type="SAM" id="MobiDB-lite"/>
    </source>
</evidence>
<evidence type="ECO:0000259" key="8">
    <source>
        <dbReference type="Pfam" id="PF05140"/>
    </source>
</evidence>